<dbReference type="SUPFAM" id="SSF50621">
    <property type="entry name" value="Alanine racemase C-terminal domain-like"/>
    <property type="match status" value="1"/>
</dbReference>
<keyword evidence="2 4" id="KW-0663">Pyridoxal phosphate</keyword>
<dbReference type="SUPFAM" id="SSF51419">
    <property type="entry name" value="PLP-binding barrel"/>
    <property type="match status" value="1"/>
</dbReference>
<protein>
    <recommendedName>
        <fullName evidence="4">Alanine racemase</fullName>
        <ecNumber evidence="4">5.1.1.1</ecNumber>
    </recommendedName>
</protein>
<dbReference type="GO" id="GO:0030170">
    <property type="term" value="F:pyridoxal phosphate binding"/>
    <property type="evidence" value="ECO:0007669"/>
    <property type="project" value="UniProtKB-UniRule"/>
</dbReference>
<dbReference type="CDD" id="cd00430">
    <property type="entry name" value="PLPDE_III_AR"/>
    <property type="match status" value="1"/>
</dbReference>
<dbReference type="EMBL" id="JACOQI010000003">
    <property type="protein sequence ID" value="MBC5769801.1"/>
    <property type="molecule type" value="Genomic_DNA"/>
</dbReference>
<dbReference type="Pfam" id="PF00842">
    <property type="entry name" value="Ala_racemase_C"/>
    <property type="match status" value="1"/>
</dbReference>
<evidence type="ECO:0000313" key="9">
    <source>
        <dbReference type="Proteomes" id="UP000620327"/>
    </source>
</evidence>
<feature type="active site" description="Proton acceptor; specific for L-alanine" evidence="4">
    <location>
        <position position="272"/>
    </location>
</feature>
<evidence type="ECO:0000256" key="5">
    <source>
        <dbReference type="PIRSR" id="PIRSR600821-50"/>
    </source>
</evidence>
<name>A0A923MGU2_9FIRM</name>
<dbReference type="FunFam" id="3.20.20.10:FF:000002">
    <property type="entry name" value="Alanine racemase"/>
    <property type="match status" value="1"/>
</dbReference>
<dbReference type="AlphaFoldDB" id="A0A923MGU2"/>
<evidence type="ECO:0000256" key="1">
    <source>
        <dbReference type="ARBA" id="ARBA00001933"/>
    </source>
</evidence>
<dbReference type="PANTHER" id="PTHR30511:SF0">
    <property type="entry name" value="ALANINE RACEMASE, CATABOLIC-RELATED"/>
    <property type="match status" value="1"/>
</dbReference>
<comment type="function">
    <text evidence="4">Catalyzes the interconversion of L-alanine and D-alanine. May also act on other amino acids.</text>
</comment>
<evidence type="ECO:0000256" key="2">
    <source>
        <dbReference type="ARBA" id="ARBA00022898"/>
    </source>
</evidence>
<feature type="modified residue" description="N6-(pyridoxal phosphate)lysine" evidence="4 5">
    <location>
        <position position="40"/>
    </location>
</feature>
<dbReference type="GO" id="GO:0005829">
    <property type="term" value="C:cytosol"/>
    <property type="evidence" value="ECO:0007669"/>
    <property type="project" value="TreeGrafter"/>
</dbReference>
<comment type="pathway">
    <text evidence="4">Amino-acid biosynthesis; D-alanine biosynthesis; D-alanine from L-alanine: step 1/1.</text>
</comment>
<sequence length="388" mass="42617">MEDTILRRTWAEIDLDALEHNYNVARQKIGPGVKYLGVVKADAYGHGAVQVARKLEQLGADYLAVSSLDEGRELRHGGITMPILILGHTPPEMVSQLIEYNITQAVSAKAKAEAYSAEAVKCGGTLRVHIKVDTGMSRLGFLVRGEHFETGVEAIAESCALPGLDPEGIFTHFAVSDMDGADYEAYTREQFGVFTHVLDALAAKGRTFRIRHCANSGALTRYPEMYLDMVRPGIALYGVGDDAERLGLRPVMRLKSCVSTIKVLDPDTTVSYGRTFRTEGKTRMGVLPIGYADGFFRGLSNRMAVQTAYGPAPQRGRICMDMCMVDLTDLPEVKVGDTVEIFGQTQSVDSLAAILNTIPYELTCAVSKRVPRLYMENGKEIERSLRLL</sequence>
<dbReference type="SMART" id="SM01005">
    <property type="entry name" value="Ala_racemase_C"/>
    <property type="match status" value="1"/>
</dbReference>
<dbReference type="InterPro" id="IPR000821">
    <property type="entry name" value="Ala_racemase"/>
</dbReference>
<dbReference type="EC" id="5.1.1.1" evidence="4"/>
<accession>A0A923MGU2</accession>
<dbReference type="Gene3D" id="2.40.37.10">
    <property type="entry name" value="Lyase, Ornithine Decarboxylase, Chain A, domain 1"/>
    <property type="match status" value="1"/>
</dbReference>
<dbReference type="Gene3D" id="3.20.20.10">
    <property type="entry name" value="Alanine racemase"/>
    <property type="match status" value="1"/>
</dbReference>
<keyword evidence="9" id="KW-1185">Reference proteome</keyword>
<comment type="cofactor">
    <cofactor evidence="1 4 5">
        <name>pyridoxal 5'-phosphate</name>
        <dbReference type="ChEBI" id="CHEBI:597326"/>
    </cofactor>
</comment>
<gene>
    <name evidence="8" type="primary">alr</name>
    <name evidence="8" type="ORF">H8Z83_05600</name>
</gene>
<dbReference type="GO" id="GO:0030632">
    <property type="term" value="P:D-alanine biosynthetic process"/>
    <property type="evidence" value="ECO:0007669"/>
    <property type="project" value="UniProtKB-UniRule"/>
</dbReference>
<dbReference type="InterPro" id="IPR011079">
    <property type="entry name" value="Ala_racemase_C"/>
</dbReference>
<dbReference type="GO" id="GO:0008784">
    <property type="term" value="F:alanine racemase activity"/>
    <property type="evidence" value="ECO:0007669"/>
    <property type="project" value="UniProtKB-UniRule"/>
</dbReference>
<dbReference type="PROSITE" id="PS00395">
    <property type="entry name" value="ALANINE_RACEMASE"/>
    <property type="match status" value="1"/>
</dbReference>
<feature type="binding site" evidence="4 6">
    <location>
        <position position="320"/>
    </location>
    <ligand>
        <name>substrate</name>
    </ligand>
</feature>
<dbReference type="NCBIfam" id="TIGR00492">
    <property type="entry name" value="alr"/>
    <property type="match status" value="1"/>
</dbReference>
<comment type="similarity">
    <text evidence="4">Belongs to the alanine racemase family.</text>
</comment>
<dbReference type="PRINTS" id="PR00992">
    <property type="entry name" value="ALARACEMASE"/>
</dbReference>
<evidence type="ECO:0000256" key="6">
    <source>
        <dbReference type="PIRSR" id="PIRSR600821-52"/>
    </source>
</evidence>
<keyword evidence="3 4" id="KW-0413">Isomerase</keyword>
<dbReference type="HAMAP" id="MF_01201">
    <property type="entry name" value="Ala_racemase"/>
    <property type="match status" value="1"/>
</dbReference>
<evidence type="ECO:0000313" key="8">
    <source>
        <dbReference type="EMBL" id="MBC5769801.1"/>
    </source>
</evidence>
<comment type="caution">
    <text evidence="8">The sequence shown here is derived from an EMBL/GenBank/DDBJ whole genome shotgun (WGS) entry which is preliminary data.</text>
</comment>
<dbReference type="InterPro" id="IPR001608">
    <property type="entry name" value="Ala_racemase_N"/>
</dbReference>
<evidence type="ECO:0000256" key="4">
    <source>
        <dbReference type="HAMAP-Rule" id="MF_01201"/>
    </source>
</evidence>
<proteinExistence type="inferred from homology"/>
<feature type="active site" description="Proton acceptor; specific for D-alanine" evidence="4">
    <location>
        <position position="40"/>
    </location>
</feature>
<comment type="catalytic activity">
    <reaction evidence="4">
        <text>L-alanine = D-alanine</text>
        <dbReference type="Rhea" id="RHEA:20249"/>
        <dbReference type="ChEBI" id="CHEBI:57416"/>
        <dbReference type="ChEBI" id="CHEBI:57972"/>
        <dbReference type="EC" id="5.1.1.1"/>
    </reaction>
</comment>
<feature type="domain" description="Alanine racemase C-terminal" evidence="7">
    <location>
        <begin position="251"/>
        <end position="375"/>
    </location>
</feature>
<dbReference type="PANTHER" id="PTHR30511">
    <property type="entry name" value="ALANINE RACEMASE"/>
    <property type="match status" value="1"/>
</dbReference>
<dbReference type="Pfam" id="PF01168">
    <property type="entry name" value="Ala_racemase_N"/>
    <property type="match status" value="1"/>
</dbReference>
<dbReference type="Proteomes" id="UP000620327">
    <property type="component" value="Unassembled WGS sequence"/>
</dbReference>
<dbReference type="InterPro" id="IPR020622">
    <property type="entry name" value="Ala_racemase_pyridoxalP-BS"/>
</dbReference>
<dbReference type="InterPro" id="IPR029066">
    <property type="entry name" value="PLP-binding_barrel"/>
</dbReference>
<evidence type="ECO:0000259" key="7">
    <source>
        <dbReference type="SMART" id="SM01005"/>
    </source>
</evidence>
<feature type="binding site" evidence="4 6">
    <location>
        <position position="138"/>
    </location>
    <ligand>
        <name>substrate</name>
    </ligand>
</feature>
<organism evidence="8 9">
    <name type="scientific">Dysosmobacter segnis</name>
    <dbReference type="NCBI Taxonomy" id="2763042"/>
    <lineage>
        <taxon>Bacteria</taxon>
        <taxon>Bacillati</taxon>
        <taxon>Bacillota</taxon>
        <taxon>Clostridia</taxon>
        <taxon>Eubacteriales</taxon>
        <taxon>Oscillospiraceae</taxon>
        <taxon>Dysosmobacter</taxon>
    </lineage>
</organism>
<reference evidence="8" key="1">
    <citation type="submission" date="2020-08" db="EMBL/GenBank/DDBJ databases">
        <title>Genome public.</title>
        <authorList>
            <person name="Liu C."/>
            <person name="Sun Q."/>
        </authorList>
    </citation>
    <scope>NUCLEOTIDE SEQUENCE</scope>
    <source>
        <strain evidence="8">BX15</strain>
    </source>
</reference>
<evidence type="ECO:0000256" key="3">
    <source>
        <dbReference type="ARBA" id="ARBA00023235"/>
    </source>
</evidence>
<dbReference type="InterPro" id="IPR009006">
    <property type="entry name" value="Ala_racemase/Decarboxylase_C"/>
</dbReference>
<dbReference type="RefSeq" id="WP_187014139.1">
    <property type="nucleotide sequence ID" value="NZ_JACOQI010000003.1"/>
</dbReference>